<evidence type="ECO:0000256" key="5">
    <source>
        <dbReference type="ARBA" id="ARBA00022833"/>
    </source>
</evidence>
<dbReference type="PROSITE" id="PS00028">
    <property type="entry name" value="ZINC_FINGER_C2H2_1"/>
    <property type="match status" value="2"/>
</dbReference>
<feature type="domain" description="C2H2-type" evidence="12">
    <location>
        <begin position="234"/>
        <end position="261"/>
    </location>
</feature>
<keyword evidence="6" id="KW-0805">Transcription regulation</keyword>
<comment type="caution">
    <text evidence="13">The sequence shown here is derived from an EMBL/GenBank/DDBJ whole genome shotgun (WGS) entry which is preliminary data.</text>
</comment>
<feature type="region of interest" description="Disordered" evidence="10">
    <location>
        <begin position="129"/>
        <end position="148"/>
    </location>
</feature>
<evidence type="ECO:0000256" key="1">
    <source>
        <dbReference type="ARBA" id="ARBA00004123"/>
    </source>
</evidence>
<evidence type="ECO:0000313" key="13">
    <source>
        <dbReference type="EMBL" id="KAK4785369.1"/>
    </source>
</evidence>
<dbReference type="InterPro" id="IPR013087">
    <property type="entry name" value="Znf_C2H2_type"/>
</dbReference>
<dbReference type="PANTHER" id="PTHR26374:SF466">
    <property type="entry name" value="OS09G0122000 PROTEIN"/>
    <property type="match status" value="1"/>
</dbReference>
<evidence type="ECO:0000256" key="11">
    <source>
        <dbReference type="SAM" id="SignalP"/>
    </source>
</evidence>
<name>A0AAN7LJM3_TRANT</name>
<organism evidence="13 14">
    <name type="scientific">Trapa natans</name>
    <name type="common">Water chestnut</name>
    <dbReference type="NCBI Taxonomy" id="22666"/>
    <lineage>
        <taxon>Eukaryota</taxon>
        <taxon>Viridiplantae</taxon>
        <taxon>Streptophyta</taxon>
        <taxon>Embryophyta</taxon>
        <taxon>Tracheophyta</taxon>
        <taxon>Spermatophyta</taxon>
        <taxon>Magnoliopsida</taxon>
        <taxon>eudicotyledons</taxon>
        <taxon>Gunneridae</taxon>
        <taxon>Pentapetalae</taxon>
        <taxon>rosids</taxon>
        <taxon>malvids</taxon>
        <taxon>Myrtales</taxon>
        <taxon>Lythraceae</taxon>
        <taxon>Trapa</taxon>
    </lineage>
</organism>
<dbReference type="PROSITE" id="PS50157">
    <property type="entry name" value="ZINC_FINGER_C2H2_2"/>
    <property type="match status" value="2"/>
</dbReference>
<keyword evidence="4 9" id="KW-0863">Zinc-finger</keyword>
<protein>
    <recommendedName>
        <fullName evidence="12">C2H2-type domain-containing protein</fullName>
    </recommendedName>
</protein>
<keyword evidence="3" id="KW-0677">Repeat</keyword>
<dbReference type="SUPFAM" id="SSF57667">
    <property type="entry name" value="beta-beta-alpha zinc fingers"/>
    <property type="match status" value="1"/>
</dbReference>
<feature type="region of interest" description="Disordered" evidence="10">
    <location>
        <begin position="180"/>
        <end position="201"/>
    </location>
</feature>
<keyword evidence="7" id="KW-0804">Transcription</keyword>
<feature type="chain" id="PRO_5042834147" description="C2H2-type domain-containing protein" evidence="11">
    <location>
        <begin position="21"/>
        <end position="324"/>
    </location>
</feature>
<feature type="region of interest" description="Disordered" evidence="10">
    <location>
        <begin position="247"/>
        <end position="302"/>
    </location>
</feature>
<dbReference type="SMART" id="SM00355">
    <property type="entry name" value="ZnF_C2H2"/>
    <property type="match status" value="2"/>
</dbReference>
<comment type="subcellular location">
    <subcellularLocation>
        <location evidence="1">Nucleus</location>
    </subcellularLocation>
</comment>
<dbReference type="AlphaFoldDB" id="A0AAN7LJM3"/>
<sequence length="324" mass="35275">MLRFWVATVGLAATIYICGGAHNQLCLNPTNFAPPPFQSLITVSSWPRKLSLSMEKPAQFLGVSDHSRVFKRQRAHRTRRQLSPHGSTAMAASSSSSVREGDCLILEAAGHDEDMANCLILLAKGDGLAGSDNQEESASERSDNTVNSAVRKSKKVCELGAAVYECKTCSKVFPSFQALGGHRASHSKPNKGNNMSEDHNRTRDRHQYHGQIHRNNLVSNSTPISLGTKPGKVHECSICGSEFPSGQALGGHMRRHRSSAKTDEAAGESLRADGRKRRKLPELDLNLPAPEEDDRGDSVFGFGQGGRPVQQLFFSASALVDCYY</sequence>
<dbReference type="EMBL" id="JAXQNO010000013">
    <property type="protein sequence ID" value="KAK4785369.1"/>
    <property type="molecule type" value="Genomic_DNA"/>
</dbReference>
<dbReference type="InterPro" id="IPR036236">
    <property type="entry name" value="Znf_C2H2_sf"/>
</dbReference>
<evidence type="ECO:0000259" key="12">
    <source>
        <dbReference type="PROSITE" id="PS50157"/>
    </source>
</evidence>
<evidence type="ECO:0000256" key="7">
    <source>
        <dbReference type="ARBA" id="ARBA00023163"/>
    </source>
</evidence>
<keyword evidence="14" id="KW-1185">Reference proteome</keyword>
<dbReference type="GO" id="GO:0008270">
    <property type="term" value="F:zinc ion binding"/>
    <property type="evidence" value="ECO:0007669"/>
    <property type="project" value="UniProtKB-KW"/>
</dbReference>
<evidence type="ECO:0000256" key="8">
    <source>
        <dbReference type="ARBA" id="ARBA00023242"/>
    </source>
</evidence>
<dbReference type="Gene3D" id="3.30.160.60">
    <property type="entry name" value="Classic Zinc Finger"/>
    <property type="match status" value="1"/>
</dbReference>
<evidence type="ECO:0000256" key="6">
    <source>
        <dbReference type="ARBA" id="ARBA00023015"/>
    </source>
</evidence>
<evidence type="ECO:0000256" key="3">
    <source>
        <dbReference type="ARBA" id="ARBA00022737"/>
    </source>
</evidence>
<dbReference type="GO" id="GO:0005634">
    <property type="term" value="C:nucleus"/>
    <property type="evidence" value="ECO:0007669"/>
    <property type="project" value="UniProtKB-SubCell"/>
</dbReference>
<proteinExistence type="predicted"/>
<keyword evidence="11" id="KW-0732">Signal</keyword>
<evidence type="ECO:0000256" key="10">
    <source>
        <dbReference type="SAM" id="MobiDB-lite"/>
    </source>
</evidence>
<keyword evidence="2" id="KW-0479">Metal-binding</keyword>
<feature type="domain" description="C2H2-type" evidence="12">
    <location>
        <begin position="164"/>
        <end position="191"/>
    </location>
</feature>
<keyword evidence="8" id="KW-0539">Nucleus</keyword>
<evidence type="ECO:0000313" key="14">
    <source>
        <dbReference type="Proteomes" id="UP001346149"/>
    </source>
</evidence>
<dbReference type="PANTHER" id="PTHR26374">
    <property type="entry name" value="ZINC FINGER PROTEIN ZAT5"/>
    <property type="match status" value="1"/>
</dbReference>
<reference evidence="13 14" key="1">
    <citation type="journal article" date="2023" name="Hortic Res">
        <title>Pangenome of water caltrop reveals structural variations and asymmetric subgenome divergence after allopolyploidization.</title>
        <authorList>
            <person name="Zhang X."/>
            <person name="Chen Y."/>
            <person name="Wang L."/>
            <person name="Yuan Y."/>
            <person name="Fang M."/>
            <person name="Shi L."/>
            <person name="Lu R."/>
            <person name="Comes H.P."/>
            <person name="Ma Y."/>
            <person name="Chen Y."/>
            <person name="Huang G."/>
            <person name="Zhou Y."/>
            <person name="Zheng Z."/>
            <person name="Qiu Y."/>
        </authorList>
    </citation>
    <scope>NUCLEOTIDE SEQUENCE [LARGE SCALE GENOMIC DNA]</scope>
    <source>
        <strain evidence="13">F231</strain>
    </source>
</reference>
<dbReference type="Pfam" id="PF13912">
    <property type="entry name" value="zf-C2H2_6"/>
    <property type="match status" value="2"/>
</dbReference>
<evidence type="ECO:0000256" key="2">
    <source>
        <dbReference type="ARBA" id="ARBA00022723"/>
    </source>
</evidence>
<gene>
    <name evidence="13" type="ORF">SAY86_002058</name>
</gene>
<accession>A0AAN7LJM3</accession>
<keyword evidence="5" id="KW-0862">Zinc</keyword>
<feature type="signal peptide" evidence="11">
    <location>
        <begin position="1"/>
        <end position="20"/>
    </location>
</feature>
<evidence type="ECO:0000256" key="4">
    <source>
        <dbReference type="ARBA" id="ARBA00022771"/>
    </source>
</evidence>
<dbReference type="Proteomes" id="UP001346149">
    <property type="component" value="Unassembled WGS sequence"/>
</dbReference>
<evidence type="ECO:0000256" key="9">
    <source>
        <dbReference type="PROSITE-ProRule" id="PRU00042"/>
    </source>
</evidence>